<sequence>MSETGKDPADTPPDATPEKRKRTAVERWFAALQNPLARGDRAALRRAQTVTEACMVPASYALPAALMANARTDRHPEAETVARIAMALATVDTDTDTLKVQTGAALDGDDDAPTPNVRRQRTGAALGRAFAVRRPDTGKPRVSGDRLRLICTADDPDEFLRLLRGAIRLLEEKAPVADIARVVEAWHRPAARDAARRQILLSYFQTNHDAFADLMEPNDA</sequence>
<dbReference type="Proteomes" id="UP001596456">
    <property type="component" value="Unassembled WGS sequence"/>
</dbReference>
<proteinExistence type="predicted"/>
<gene>
    <name evidence="2" type="primary">casB</name>
    <name evidence="2" type="synonym">cse2</name>
    <name evidence="2" type="ORF">ACFQPS_16400</name>
</gene>
<accession>A0ABW2KZL7</accession>
<comment type="caution">
    <text evidence="2">The sequence shown here is derived from an EMBL/GenBank/DDBJ whole genome shotgun (WGS) entry which is preliminary data.</text>
</comment>
<keyword evidence="3" id="KW-1185">Reference proteome</keyword>
<dbReference type="RefSeq" id="WP_377360295.1">
    <property type="nucleotide sequence ID" value="NZ_JBHTCM010000018.1"/>
</dbReference>
<reference evidence="3" key="1">
    <citation type="journal article" date="2019" name="Int. J. Syst. Evol. Microbiol.">
        <title>The Global Catalogue of Microorganisms (GCM) 10K type strain sequencing project: providing services to taxonomists for standard genome sequencing and annotation.</title>
        <authorList>
            <consortium name="The Broad Institute Genomics Platform"/>
            <consortium name="The Broad Institute Genome Sequencing Center for Infectious Disease"/>
            <person name="Wu L."/>
            <person name="Ma J."/>
        </authorList>
    </citation>
    <scope>NUCLEOTIDE SEQUENCE [LARGE SCALE GENOMIC DNA]</scope>
    <source>
        <strain evidence="3">CGMCC 1.16275</strain>
    </source>
</reference>
<evidence type="ECO:0000313" key="2">
    <source>
        <dbReference type="EMBL" id="MFC7334751.1"/>
    </source>
</evidence>
<protein>
    <submittedName>
        <fullName evidence="2">Type I-E CRISPR-associated protein Cse2/CasB</fullName>
    </submittedName>
</protein>
<dbReference type="InterPro" id="IPR013382">
    <property type="entry name" value="CRISPR-assoc_prot_Cse2"/>
</dbReference>
<dbReference type="EMBL" id="JBHTCM010000018">
    <property type="protein sequence ID" value="MFC7334751.1"/>
    <property type="molecule type" value="Genomic_DNA"/>
</dbReference>
<organism evidence="2 3">
    <name type="scientific">Rhodocista pekingensis</name>
    <dbReference type="NCBI Taxonomy" id="201185"/>
    <lineage>
        <taxon>Bacteria</taxon>
        <taxon>Pseudomonadati</taxon>
        <taxon>Pseudomonadota</taxon>
        <taxon>Alphaproteobacteria</taxon>
        <taxon>Rhodospirillales</taxon>
        <taxon>Azospirillaceae</taxon>
        <taxon>Rhodocista</taxon>
    </lineage>
</organism>
<evidence type="ECO:0000256" key="1">
    <source>
        <dbReference type="SAM" id="MobiDB-lite"/>
    </source>
</evidence>
<feature type="region of interest" description="Disordered" evidence="1">
    <location>
        <begin position="1"/>
        <end position="22"/>
    </location>
</feature>
<dbReference type="NCBIfam" id="TIGR02548">
    <property type="entry name" value="casB_cse2"/>
    <property type="match status" value="1"/>
</dbReference>
<dbReference type="Pfam" id="PF09485">
    <property type="entry name" value="CRISPR_Cse2"/>
    <property type="match status" value="1"/>
</dbReference>
<evidence type="ECO:0000313" key="3">
    <source>
        <dbReference type="Proteomes" id="UP001596456"/>
    </source>
</evidence>
<dbReference type="Gene3D" id="1.10.520.40">
    <property type="entry name" value="CRISPR-associated protein Cse2"/>
    <property type="match status" value="1"/>
</dbReference>
<name>A0ABW2KZL7_9PROT</name>
<dbReference type="InterPro" id="IPR038287">
    <property type="entry name" value="Cse2_sf"/>
</dbReference>